<evidence type="ECO:0000313" key="2">
    <source>
        <dbReference type="Proteomes" id="UP000241986"/>
    </source>
</evidence>
<protein>
    <submittedName>
        <fullName evidence="1">Uncharacterized protein</fullName>
    </submittedName>
</protein>
<dbReference type="Proteomes" id="UP000241986">
    <property type="component" value="Unassembled WGS sequence"/>
</dbReference>
<organism evidence="1 2">
    <name type="scientific">Aeromonas veronii</name>
    <dbReference type="NCBI Taxonomy" id="654"/>
    <lineage>
        <taxon>Bacteria</taxon>
        <taxon>Pseudomonadati</taxon>
        <taxon>Pseudomonadota</taxon>
        <taxon>Gammaproteobacteria</taxon>
        <taxon>Aeromonadales</taxon>
        <taxon>Aeromonadaceae</taxon>
        <taxon>Aeromonas</taxon>
    </lineage>
</organism>
<name>A0A2T4MWK9_AERVE</name>
<gene>
    <name evidence="1" type="ORF">DAA48_21300</name>
</gene>
<accession>A0A2T4MWK9</accession>
<reference evidence="1 2" key="1">
    <citation type="submission" date="2018-03" db="EMBL/GenBank/DDBJ databases">
        <title>Aeromonas veronii whole genome sequencing and analysis.</title>
        <authorList>
            <person name="Xie H."/>
            <person name="Liu T."/>
            <person name="Wang K."/>
        </authorList>
    </citation>
    <scope>NUCLEOTIDE SEQUENCE [LARGE SCALE GENOMIC DNA]</scope>
    <source>
        <strain evidence="1 2">XH.VA.1</strain>
    </source>
</reference>
<dbReference type="RefSeq" id="WP_107684603.1">
    <property type="nucleotide sequence ID" value="NZ_PZKL01000045.1"/>
</dbReference>
<comment type="caution">
    <text evidence="1">The sequence shown here is derived from an EMBL/GenBank/DDBJ whole genome shotgun (WGS) entry which is preliminary data.</text>
</comment>
<sequence>MDNLELQIELEAAADGKPMSAELRAWCLEQHEFLREYTRIDEPSKASDQDLAKDVQQASYDYVRCTMDV</sequence>
<evidence type="ECO:0000313" key="1">
    <source>
        <dbReference type="EMBL" id="PTH78978.1"/>
    </source>
</evidence>
<dbReference type="EMBL" id="PZKL01000045">
    <property type="protein sequence ID" value="PTH78978.1"/>
    <property type="molecule type" value="Genomic_DNA"/>
</dbReference>
<proteinExistence type="predicted"/>
<dbReference type="AlphaFoldDB" id="A0A2T4MWK9"/>